<protein>
    <submittedName>
        <fullName evidence="2">Uncharacterized protein</fullName>
    </submittedName>
</protein>
<comment type="caution">
    <text evidence="2">The sequence shown here is derived from an EMBL/GenBank/DDBJ whole genome shotgun (WGS) entry which is preliminary data.</text>
</comment>
<gene>
    <name evidence="2" type="ORF">PHYPSEUDO_008298</name>
</gene>
<dbReference type="AlphaFoldDB" id="A0A8T1VHP4"/>
<feature type="region of interest" description="Disordered" evidence="1">
    <location>
        <begin position="1"/>
        <end position="22"/>
    </location>
</feature>
<evidence type="ECO:0000313" key="2">
    <source>
        <dbReference type="EMBL" id="KAG7379663.1"/>
    </source>
</evidence>
<reference evidence="2" key="1">
    <citation type="submission" date="2021-02" db="EMBL/GenBank/DDBJ databases">
        <authorList>
            <person name="Palmer J.M."/>
        </authorList>
    </citation>
    <scope>NUCLEOTIDE SEQUENCE</scope>
    <source>
        <strain evidence="2">SCRP734</strain>
    </source>
</reference>
<dbReference type="Proteomes" id="UP000694044">
    <property type="component" value="Unassembled WGS sequence"/>
</dbReference>
<proteinExistence type="predicted"/>
<keyword evidence="3" id="KW-1185">Reference proteome</keyword>
<dbReference type="OrthoDB" id="273640at2759"/>
<evidence type="ECO:0000256" key="1">
    <source>
        <dbReference type="SAM" id="MobiDB-lite"/>
    </source>
</evidence>
<name>A0A8T1VHP4_9STRA</name>
<sequence>MQTTGEARGKSTPRGCHDEAIADGDEDVQQLEELLEEFYAFMYEKAVLVGPTGTSPVKLKSTSKTKGGTGSPTRGSSPTHDAHNKQVVGGPSTSNVPVSGALSREVMDALLPPK</sequence>
<accession>A0A8T1VHP4</accession>
<dbReference type="EMBL" id="JAGDFM010000336">
    <property type="protein sequence ID" value="KAG7379663.1"/>
    <property type="molecule type" value="Genomic_DNA"/>
</dbReference>
<evidence type="ECO:0000313" key="3">
    <source>
        <dbReference type="Proteomes" id="UP000694044"/>
    </source>
</evidence>
<organism evidence="2 3">
    <name type="scientific">Phytophthora pseudosyringae</name>
    <dbReference type="NCBI Taxonomy" id="221518"/>
    <lineage>
        <taxon>Eukaryota</taxon>
        <taxon>Sar</taxon>
        <taxon>Stramenopiles</taxon>
        <taxon>Oomycota</taxon>
        <taxon>Peronosporomycetes</taxon>
        <taxon>Peronosporales</taxon>
        <taxon>Peronosporaceae</taxon>
        <taxon>Phytophthora</taxon>
    </lineage>
</organism>
<feature type="compositionally biased region" description="Low complexity" evidence="1">
    <location>
        <begin position="60"/>
        <end position="79"/>
    </location>
</feature>
<feature type="region of interest" description="Disordered" evidence="1">
    <location>
        <begin position="51"/>
        <end position="114"/>
    </location>
</feature>